<evidence type="ECO:0000256" key="2">
    <source>
        <dbReference type="ARBA" id="ARBA00023015"/>
    </source>
</evidence>
<evidence type="ECO:0000256" key="4">
    <source>
        <dbReference type="ARBA" id="ARBA00023125"/>
    </source>
</evidence>
<dbReference type="AlphaFoldDB" id="A0A8J4AHZ8"/>
<keyword evidence="2 6" id="KW-0805">Transcription regulation</keyword>
<organism evidence="9 10">
    <name type="scientific">Actinocatenispora comari</name>
    <dbReference type="NCBI Taxonomy" id="2807577"/>
    <lineage>
        <taxon>Bacteria</taxon>
        <taxon>Bacillati</taxon>
        <taxon>Actinomycetota</taxon>
        <taxon>Actinomycetes</taxon>
        <taxon>Micromonosporales</taxon>
        <taxon>Micromonosporaceae</taxon>
        <taxon>Actinocatenispora</taxon>
    </lineage>
</organism>
<gene>
    <name evidence="9" type="ORF">NUM_61840</name>
</gene>
<dbReference type="GO" id="GO:0006352">
    <property type="term" value="P:DNA-templated transcription initiation"/>
    <property type="evidence" value="ECO:0007669"/>
    <property type="project" value="InterPro"/>
</dbReference>
<dbReference type="Proteomes" id="UP000614996">
    <property type="component" value="Unassembled WGS sequence"/>
</dbReference>
<dbReference type="InterPro" id="IPR036388">
    <property type="entry name" value="WH-like_DNA-bd_sf"/>
</dbReference>
<dbReference type="Pfam" id="PF04542">
    <property type="entry name" value="Sigma70_r2"/>
    <property type="match status" value="1"/>
</dbReference>
<evidence type="ECO:0000313" key="9">
    <source>
        <dbReference type="EMBL" id="GIL30930.1"/>
    </source>
</evidence>
<accession>A0A8J4AHZ8</accession>
<dbReference type="RefSeq" id="WP_207128518.1">
    <property type="nucleotide sequence ID" value="NZ_BOPO01000128.1"/>
</dbReference>
<dbReference type="InterPro" id="IPR013325">
    <property type="entry name" value="RNA_pol_sigma_r2"/>
</dbReference>
<proteinExistence type="inferred from homology"/>
<evidence type="ECO:0000256" key="3">
    <source>
        <dbReference type="ARBA" id="ARBA00023082"/>
    </source>
</evidence>
<dbReference type="InterPro" id="IPR039425">
    <property type="entry name" value="RNA_pol_sigma-70-like"/>
</dbReference>
<comment type="caution">
    <text evidence="9">The sequence shown here is derived from an EMBL/GenBank/DDBJ whole genome shotgun (WGS) entry which is preliminary data.</text>
</comment>
<feature type="domain" description="RNA polymerase sigma factor 70 region 4 type 2" evidence="8">
    <location>
        <begin position="130"/>
        <end position="178"/>
    </location>
</feature>
<dbReference type="GO" id="GO:0003677">
    <property type="term" value="F:DNA binding"/>
    <property type="evidence" value="ECO:0007669"/>
    <property type="project" value="UniProtKB-KW"/>
</dbReference>
<dbReference type="InterPro" id="IPR007627">
    <property type="entry name" value="RNA_pol_sigma70_r2"/>
</dbReference>
<dbReference type="GO" id="GO:0006950">
    <property type="term" value="P:response to stress"/>
    <property type="evidence" value="ECO:0007669"/>
    <property type="project" value="UniProtKB-ARBA"/>
</dbReference>
<keyword evidence="5 6" id="KW-0804">Transcription</keyword>
<evidence type="ECO:0000259" key="7">
    <source>
        <dbReference type="Pfam" id="PF04542"/>
    </source>
</evidence>
<dbReference type="Gene3D" id="1.10.10.10">
    <property type="entry name" value="Winged helix-like DNA-binding domain superfamily/Winged helix DNA-binding domain"/>
    <property type="match status" value="1"/>
</dbReference>
<dbReference type="GO" id="GO:0016987">
    <property type="term" value="F:sigma factor activity"/>
    <property type="evidence" value="ECO:0007669"/>
    <property type="project" value="UniProtKB-KW"/>
</dbReference>
<sequence>MISADDAGDTPDELPSQFRRGADGALRAVFDRYGPPVWRLARSVLPTATDAEDVVQATFVSAWQARDSYDPVRGSLLTWLLAIARRKAVDQLRARQRHERAVTVAASLMPPGADRADAADGIIDRLVMAEEMRQLSPEQQRLLRLAFFDDLSHQQIAAQTGLPLGTVKSRLRRAMLRLKDRWEVNRVPSQQRQADAHRLG</sequence>
<name>A0A8J4AHZ8_9ACTN</name>
<protein>
    <recommendedName>
        <fullName evidence="6">RNA polymerase sigma factor</fullName>
    </recommendedName>
</protein>
<dbReference type="CDD" id="cd06171">
    <property type="entry name" value="Sigma70_r4"/>
    <property type="match status" value="1"/>
</dbReference>
<evidence type="ECO:0000256" key="6">
    <source>
        <dbReference type="RuleBase" id="RU000716"/>
    </source>
</evidence>
<dbReference type="PANTHER" id="PTHR43133:SF62">
    <property type="entry name" value="RNA POLYMERASE SIGMA FACTOR SIGZ"/>
    <property type="match status" value="1"/>
</dbReference>
<evidence type="ECO:0000259" key="8">
    <source>
        <dbReference type="Pfam" id="PF08281"/>
    </source>
</evidence>
<keyword evidence="10" id="KW-1185">Reference proteome</keyword>
<dbReference type="PANTHER" id="PTHR43133">
    <property type="entry name" value="RNA POLYMERASE ECF-TYPE SIGMA FACTO"/>
    <property type="match status" value="1"/>
</dbReference>
<reference evidence="10" key="1">
    <citation type="journal article" date="2021" name="Int. J. Syst. Evol. Microbiol.">
        <title>Actinocatenispora comari sp. nov., an endophytic actinomycete isolated from aerial parts of Comarum salesowianum.</title>
        <authorList>
            <person name="Oyunbileg N."/>
            <person name="Iizaka Y."/>
            <person name="Hamada M."/>
            <person name="Davaapurev B.O."/>
            <person name="Fukumoto A."/>
            <person name="Tsetseg B."/>
            <person name="Kato F."/>
            <person name="Tamura T."/>
            <person name="Batkhuu J."/>
            <person name="Anzai Y."/>
        </authorList>
    </citation>
    <scope>NUCLEOTIDE SEQUENCE [LARGE SCALE GENOMIC DNA]</scope>
    <source>
        <strain evidence="10">NUM-2625</strain>
    </source>
</reference>
<evidence type="ECO:0000256" key="1">
    <source>
        <dbReference type="ARBA" id="ARBA00010641"/>
    </source>
</evidence>
<dbReference type="SUPFAM" id="SSF88946">
    <property type="entry name" value="Sigma2 domain of RNA polymerase sigma factors"/>
    <property type="match status" value="1"/>
</dbReference>
<evidence type="ECO:0000256" key="5">
    <source>
        <dbReference type="ARBA" id="ARBA00023163"/>
    </source>
</evidence>
<dbReference type="Pfam" id="PF08281">
    <property type="entry name" value="Sigma70_r4_2"/>
    <property type="match status" value="1"/>
</dbReference>
<dbReference type="NCBIfam" id="TIGR02937">
    <property type="entry name" value="sigma70-ECF"/>
    <property type="match status" value="1"/>
</dbReference>
<dbReference type="InterPro" id="IPR013324">
    <property type="entry name" value="RNA_pol_sigma_r3/r4-like"/>
</dbReference>
<dbReference type="PROSITE" id="PS01063">
    <property type="entry name" value="SIGMA70_ECF"/>
    <property type="match status" value="1"/>
</dbReference>
<comment type="similarity">
    <text evidence="1 6">Belongs to the sigma-70 factor family. ECF subfamily.</text>
</comment>
<dbReference type="Gene3D" id="1.10.1740.10">
    <property type="match status" value="1"/>
</dbReference>
<dbReference type="SUPFAM" id="SSF88659">
    <property type="entry name" value="Sigma3 and sigma4 domains of RNA polymerase sigma factors"/>
    <property type="match status" value="1"/>
</dbReference>
<dbReference type="InterPro" id="IPR000838">
    <property type="entry name" value="RNA_pol_sigma70_ECF_CS"/>
</dbReference>
<dbReference type="EMBL" id="BOPO01000128">
    <property type="protein sequence ID" value="GIL30930.1"/>
    <property type="molecule type" value="Genomic_DNA"/>
</dbReference>
<dbReference type="InterPro" id="IPR014284">
    <property type="entry name" value="RNA_pol_sigma-70_dom"/>
</dbReference>
<keyword evidence="4 6" id="KW-0238">DNA-binding</keyword>
<evidence type="ECO:0000313" key="10">
    <source>
        <dbReference type="Proteomes" id="UP000614996"/>
    </source>
</evidence>
<dbReference type="InterPro" id="IPR013249">
    <property type="entry name" value="RNA_pol_sigma70_r4_t2"/>
</dbReference>
<feature type="domain" description="RNA polymerase sigma-70 region 2" evidence="7">
    <location>
        <begin position="30"/>
        <end position="97"/>
    </location>
</feature>
<keyword evidence="3 6" id="KW-0731">Sigma factor</keyword>